<reference evidence="2 3" key="1">
    <citation type="submission" date="2018-08" db="EMBL/GenBank/DDBJ databases">
        <title>A genome reference for cultivated species of the human gut microbiota.</title>
        <authorList>
            <person name="Zou Y."/>
            <person name="Xue W."/>
            <person name="Luo G."/>
        </authorList>
    </citation>
    <scope>NUCLEOTIDE SEQUENCE [LARGE SCALE GENOMIC DNA]</scope>
    <source>
        <strain evidence="2 3">AF19-21</strain>
    </source>
</reference>
<dbReference type="InterPro" id="IPR052024">
    <property type="entry name" value="Methanogen_methyltrans"/>
</dbReference>
<dbReference type="PANTHER" id="PTHR47099">
    <property type="entry name" value="METHYLCOBAMIDE:COM METHYLTRANSFERASE MTBA"/>
    <property type="match status" value="1"/>
</dbReference>
<dbReference type="GO" id="GO:0004853">
    <property type="term" value="F:uroporphyrinogen decarboxylase activity"/>
    <property type="evidence" value="ECO:0007669"/>
    <property type="project" value="InterPro"/>
</dbReference>
<dbReference type="Pfam" id="PF01208">
    <property type="entry name" value="URO-D"/>
    <property type="match status" value="1"/>
</dbReference>
<accession>A0A3E2X1C7</accession>
<evidence type="ECO:0000313" key="3">
    <source>
        <dbReference type="Proteomes" id="UP000261111"/>
    </source>
</evidence>
<evidence type="ECO:0000313" key="2">
    <source>
        <dbReference type="EMBL" id="RGC35081.1"/>
    </source>
</evidence>
<dbReference type="Proteomes" id="UP000261111">
    <property type="component" value="Unassembled WGS sequence"/>
</dbReference>
<dbReference type="InterPro" id="IPR038071">
    <property type="entry name" value="UROD/MetE-like_sf"/>
</dbReference>
<gene>
    <name evidence="2" type="ORF">DWX41_02520</name>
</gene>
<dbReference type="RefSeq" id="WP_025656053.1">
    <property type="nucleotide sequence ID" value="NZ_QVIA01000002.1"/>
</dbReference>
<evidence type="ECO:0000259" key="1">
    <source>
        <dbReference type="Pfam" id="PF01208"/>
    </source>
</evidence>
<dbReference type="GO" id="GO:0006779">
    <property type="term" value="P:porphyrin-containing compound biosynthetic process"/>
    <property type="evidence" value="ECO:0007669"/>
    <property type="project" value="InterPro"/>
</dbReference>
<dbReference type="EMBL" id="QVIA01000002">
    <property type="protein sequence ID" value="RGC35081.1"/>
    <property type="molecule type" value="Genomic_DNA"/>
</dbReference>
<comment type="caution">
    <text evidence="2">The sequence shown here is derived from an EMBL/GenBank/DDBJ whole genome shotgun (WGS) entry which is preliminary data.</text>
</comment>
<dbReference type="PANTHER" id="PTHR47099:SF1">
    <property type="entry name" value="METHYLCOBAMIDE:COM METHYLTRANSFERASE MTBA"/>
    <property type="match status" value="1"/>
</dbReference>
<dbReference type="Gene3D" id="3.20.20.210">
    <property type="match status" value="1"/>
</dbReference>
<organism evidence="2 3">
    <name type="scientific">Hungatella hathewayi</name>
    <dbReference type="NCBI Taxonomy" id="154046"/>
    <lineage>
        <taxon>Bacteria</taxon>
        <taxon>Bacillati</taxon>
        <taxon>Bacillota</taxon>
        <taxon>Clostridia</taxon>
        <taxon>Lachnospirales</taxon>
        <taxon>Lachnospiraceae</taxon>
        <taxon>Hungatella</taxon>
    </lineage>
</organism>
<protein>
    <recommendedName>
        <fullName evidence="1">Uroporphyrinogen decarboxylase (URO-D) domain-containing protein</fullName>
    </recommendedName>
</protein>
<name>A0A3E2X1C7_9FIRM</name>
<feature type="domain" description="Uroporphyrinogen decarboxylase (URO-D)" evidence="1">
    <location>
        <begin position="97"/>
        <end position="341"/>
    </location>
</feature>
<sequence>MKSRERVQNAILHKEADRVPKGEVYIQPELANRILGRTYSLNYQDFDRDVAIRKKLNMDLVNVGEWPEWQIGVSENGHKLVQSIYGQIYEITDKTKHIVQEAIDIEDAENYRKPDCQFVTGQLVERYVKETEFFVFAQIGGPVSMVDEMYTMEDYMVYCLTNTEEVLEISEKVIEYEIEKAKIFIDKGAHGILIADDIAFNTGVFLPPHIMGKIVFPLYRKMLKEIKSYKEIPVFLHTDGNINTVMEDITACGFDGIQSLQPSAGMDIADIKNKYGHKLCLWGNIDLDQIMCFGTPQEVAESVRKTILAANKNGGFILSTCNTMIDSIPTENVWAMIKASENILK</sequence>
<proteinExistence type="predicted"/>
<dbReference type="InterPro" id="IPR000257">
    <property type="entry name" value="Uroporphyrinogen_deCOase"/>
</dbReference>
<dbReference type="AlphaFoldDB" id="A0A3E2X1C7"/>
<dbReference type="GeneID" id="93335713"/>
<dbReference type="SUPFAM" id="SSF51726">
    <property type="entry name" value="UROD/MetE-like"/>
    <property type="match status" value="1"/>
</dbReference>